<dbReference type="RefSeq" id="WP_050034500.1">
    <property type="nucleotide sequence ID" value="NZ_CP011341.1"/>
</dbReference>
<dbReference type="Pfam" id="PF02361">
    <property type="entry name" value="CbiQ"/>
    <property type="match status" value="1"/>
</dbReference>
<dbReference type="GO" id="GO:0006824">
    <property type="term" value="P:cobalt ion transport"/>
    <property type="evidence" value="ECO:0007669"/>
    <property type="project" value="InterPro"/>
</dbReference>
<dbReference type="Proteomes" id="UP001163947">
    <property type="component" value="Chromosome"/>
</dbReference>
<evidence type="ECO:0000256" key="1">
    <source>
        <dbReference type="ARBA" id="ARBA00004651"/>
    </source>
</evidence>
<dbReference type="AlphaFoldDB" id="A0AA46NXN3"/>
<sequence length="252" mass="26159">MTTALRGGPARATTAVHRLPTEVKIVAATAFVFVVVATPREAMWAFALHFAVVAAICALAGIRCAWLAPRMSIEAPFVALAVLLPFAEAGDRVDVLGFSLSVPGLYAAWGILVKGTLGVLVSLVLAATTPAQDLPAGLARLRVPALLTTVAVLMLRYLELLAAEANRMHRARISRGDDPRTLHRIGATARGIGGLFVRAYERGERVHLAMLSRGFTGAVPASGPPATAMAWAAGLLPAAVAGAVCAAAWVTA</sequence>
<feature type="transmembrane region" description="Helical" evidence="6">
    <location>
        <begin position="228"/>
        <end position="250"/>
    </location>
</feature>
<proteinExistence type="predicted"/>
<dbReference type="InterPro" id="IPR012809">
    <property type="entry name" value="ECF_CbiQ"/>
</dbReference>
<dbReference type="NCBIfam" id="TIGR02454">
    <property type="entry name" value="ECF_T_CbiQ"/>
    <property type="match status" value="1"/>
</dbReference>
<gene>
    <name evidence="7" type="primary">cbiQ</name>
    <name evidence="7" type="ORF">OCS65_26255</name>
</gene>
<evidence type="ECO:0000313" key="8">
    <source>
        <dbReference type="Proteomes" id="UP001163947"/>
    </source>
</evidence>
<dbReference type="KEGG" id="rav:AAT18_02935"/>
<evidence type="ECO:0000256" key="4">
    <source>
        <dbReference type="ARBA" id="ARBA00022989"/>
    </source>
</evidence>
<dbReference type="PANTHER" id="PTHR34857:SF2">
    <property type="entry name" value="SLL0384 PROTEIN"/>
    <property type="match status" value="1"/>
</dbReference>
<dbReference type="InterPro" id="IPR003339">
    <property type="entry name" value="ABC/ECF_trnsptr_transmembrane"/>
</dbReference>
<dbReference type="InterPro" id="IPR051611">
    <property type="entry name" value="ECF_transporter_component"/>
</dbReference>
<dbReference type="GO" id="GO:0043190">
    <property type="term" value="C:ATP-binding cassette (ABC) transporter complex"/>
    <property type="evidence" value="ECO:0007669"/>
    <property type="project" value="InterPro"/>
</dbReference>
<name>A0AA46NXN3_9NOCA</name>
<protein>
    <submittedName>
        <fullName evidence="7">Cobalt ECF transporter T component CbiQ</fullName>
    </submittedName>
</protein>
<evidence type="ECO:0000256" key="2">
    <source>
        <dbReference type="ARBA" id="ARBA00022475"/>
    </source>
</evidence>
<accession>A0AA46NXN3</accession>
<comment type="subcellular location">
    <subcellularLocation>
        <location evidence="1">Cell membrane</location>
        <topology evidence="1">Multi-pass membrane protein</topology>
    </subcellularLocation>
</comment>
<dbReference type="PANTHER" id="PTHR34857">
    <property type="entry name" value="SLL0384 PROTEIN"/>
    <property type="match status" value="1"/>
</dbReference>
<dbReference type="EMBL" id="CP106982">
    <property type="protein sequence ID" value="UYF93886.1"/>
    <property type="molecule type" value="Genomic_DNA"/>
</dbReference>
<keyword evidence="5 6" id="KW-0472">Membrane</keyword>
<reference evidence="7" key="1">
    <citation type="submission" date="2022-09" db="EMBL/GenBank/DDBJ databases">
        <title>The genome sequence of Rhodococcus aetherivorans N1.</title>
        <authorList>
            <person name="Jiang W."/>
        </authorList>
    </citation>
    <scope>NUCLEOTIDE SEQUENCE</scope>
    <source>
        <strain evidence="7">N1</strain>
    </source>
</reference>
<evidence type="ECO:0000313" key="7">
    <source>
        <dbReference type="EMBL" id="UYF93886.1"/>
    </source>
</evidence>
<keyword evidence="4 6" id="KW-1133">Transmembrane helix</keyword>
<feature type="transmembrane region" description="Helical" evidence="6">
    <location>
        <begin position="21"/>
        <end position="38"/>
    </location>
</feature>
<feature type="transmembrane region" description="Helical" evidence="6">
    <location>
        <begin position="139"/>
        <end position="158"/>
    </location>
</feature>
<evidence type="ECO:0000256" key="5">
    <source>
        <dbReference type="ARBA" id="ARBA00023136"/>
    </source>
</evidence>
<keyword evidence="2" id="KW-1003">Cell membrane</keyword>
<evidence type="ECO:0000256" key="6">
    <source>
        <dbReference type="SAM" id="Phobius"/>
    </source>
</evidence>
<feature type="transmembrane region" description="Helical" evidence="6">
    <location>
        <begin position="107"/>
        <end position="127"/>
    </location>
</feature>
<organism evidence="7 8">
    <name type="scientific">Rhodococcus aetherivorans</name>
    <dbReference type="NCBI Taxonomy" id="191292"/>
    <lineage>
        <taxon>Bacteria</taxon>
        <taxon>Bacillati</taxon>
        <taxon>Actinomycetota</taxon>
        <taxon>Actinomycetes</taxon>
        <taxon>Mycobacteriales</taxon>
        <taxon>Nocardiaceae</taxon>
        <taxon>Rhodococcus</taxon>
    </lineage>
</organism>
<feature type="transmembrane region" description="Helical" evidence="6">
    <location>
        <begin position="44"/>
        <end position="64"/>
    </location>
</feature>
<keyword evidence="3 6" id="KW-0812">Transmembrane</keyword>
<dbReference type="GeneID" id="83623997"/>
<dbReference type="CDD" id="cd16914">
    <property type="entry name" value="EcfT"/>
    <property type="match status" value="1"/>
</dbReference>
<evidence type="ECO:0000256" key="3">
    <source>
        <dbReference type="ARBA" id="ARBA00022692"/>
    </source>
</evidence>